<feature type="region of interest" description="Disordered" evidence="1">
    <location>
        <begin position="82"/>
        <end position="145"/>
    </location>
</feature>
<dbReference type="Proteomes" id="UP000053660">
    <property type="component" value="Unassembled WGS sequence"/>
</dbReference>
<protein>
    <submittedName>
        <fullName evidence="2">Uncharacterized protein</fullName>
    </submittedName>
</protein>
<gene>
    <name evidence="2" type="ORF">OESDEN_04246</name>
</gene>
<proteinExistence type="predicted"/>
<organism evidence="2 3">
    <name type="scientific">Oesophagostomum dentatum</name>
    <name type="common">Nodular worm</name>
    <dbReference type="NCBI Taxonomy" id="61180"/>
    <lineage>
        <taxon>Eukaryota</taxon>
        <taxon>Metazoa</taxon>
        <taxon>Ecdysozoa</taxon>
        <taxon>Nematoda</taxon>
        <taxon>Chromadorea</taxon>
        <taxon>Rhabditida</taxon>
        <taxon>Rhabditina</taxon>
        <taxon>Rhabditomorpha</taxon>
        <taxon>Strongyloidea</taxon>
        <taxon>Strongylidae</taxon>
        <taxon>Oesophagostomum</taxon>
    </lineage>
</organism>
<accession>A0A0B1TI78</accession>
<evidence type="ECO:0000313" key="3">
    <source>
        <dbReference type="Proteomes" id="UP000053660"/>
    </source>
</evidence>
<feature type="region of interest" description="Disordered" evidence="1">
    <location>
        <begin position="1"/>
        <end position="63"/>
    </location>
</feature>
<sequence length="145" mass="15559">MKESREKKKPPATPGSSHMRTISPDVAMPATLPAPGLSPHPEGDIREDNTQDSSEMSKSIHWSALANPSMVNAVNQETIVVPTQNPPRLLNDLKDLLSPSKAETDPSLASLQRSNSSMPSLESTQRSDSSMFAAEGPSTASPKKR</sequence>
<evidence type="ECO:0000256" key="1">
    <source>
        <dbReference type="SAM" id="MobiDB-lite"/>
    </source>
</evidence>
<feature type="compositionally biased region" description="Polar residues" evidence="1">
    <location>
        <begin position="107"/>
        <end position="130"/>
    </location>
</feature>
<dbReference type="EMBL" id="KN549842">
    <property type="protein sequence ID" value="KHJ95801.1"/>
    <property type="molecule type" value="Genomic_DNA"/>
</dbReference>
<evidence type="ECO:0000313" key="2">
    <source>
        <dbReference type="EMBL" id="KHJ95801.1"/>
    </source>
</evidence>
<dbReference type="OrthoDB" id="5864261at2759"/>
<reference evidence="2 3" key="1">
    <citation type="submission" date="2014-03" db="EMBL/GenBank/DDBJ databases">
        <title>Draft genome of the hookworm Oesophagostomum dentatum.</title>
        <authorList>
            <person name="Mitreva M."/>
        </authorList>
    </citation>
    <scope>NUCLEOTIDE SEQUENCE [LARGE SCALE GENOMIC DNA]</scope>
    <source>
        <strain evidence="2 3">OD-Hann</strain>
    </source>
</reference>
<name>A0A0B1TI78_OESDE</name>
<keyword evidence="3" id="KW-1185">Reference proteome</keyword>
<dbReference type="AlphaFoldDB" id="A0A0B1TI78"/>